<proteinExistence type="predicted"/>
<feature type="domain" description="TonB C-terminal" evidence="2">
    <location>
        <begin position="50"/>
        <end position="117"/>
    </location>
</feature>
<accession>A0A7C9LJ11</accession>
<dbReference type="GO" id="GO:0055085">
    <property type="term" value="P:transmembrane transport"/>
    <property type="evidence" value="ECO:0007669"/>
    <property type="project" value="InterPro"/>
</dbReference>
<dbReference type="EMBL" id="WOXT01000004">
    <property type="protein sequence ID" value="MUV15280.1"/>
    <property type="molecule type" value="Genomic_DNA"/>
</dbReference>
<organism evidence="3 4">
    <name type="scientific">Noviluteimonas gilva</name>
    <dbReference type="NCBI Taxonomy" id="2682097"/>
    <lineage>
        <taxon>Bacteria</taxon>
        <taxon>Pseudomonadati</taxon>
        <taxon>Pseudomonadota</taxon>
        <taxon>Gammaproteobacteria</taxon>
        <taxon>Lysobacterales</taxon>
        <taxon>Lysobacteraceae</taxon>
        <taxon>Noviluteimonas</taxon>
    </lineage>
</organism>
<evidence type="ECO:0000313" key="4">
    <source>
        <dbReference type="Proteomes" id="UP000479692"/>
    </source>
</evidence>
<dbReference type="SUPFAM" id="SSF74653">
    <property type="entry name" value="TolA/TonB C-terminal domain"/>
    <property type="match status" value="1"/>
</dbReference>
<dbReference type="Proteomes" id="UP000479692">
    <property type="component" value="Unassembled WGS sequence"/>
</dbReference>
<name>A0A7C9LJ11_9GAMM</name>
<feature type="signal peptide" evidence="1">
    <location>
        <begin position="1"/>
        <end position="19"/>
    </location>
</feature>
<evidence type="ECO:0000256" key="1">
    <source>
        <dbReference type="SAM" id="SignalP"/>
    </source>
</evidence>
<dbReference type="Pfam" id="PF03544">
    <property type="entry name" value="TonB_C"/>
    <property type="match status" value="1"/>
</dbReference>
<dbReference type="AlphaFoldDB" id="A0A7C9LJ11"/>
<keyword evidence="1" id="KW-0732">Signal</keyword>
<feature type="chain" id="PRO_5028851613" description="TonB C-terminal domain-containing protein" evidence="1">
    <location>
        <begin position="20"/>
        <end position="122"/>
    </location>
</feature>
<keyword evidence="4" id="KW-1185">Reference proteome</keyword>
<dbReference type="Gene3D" id="3.30.2420.10">
    <property type="entry name" value="TonB"/>
    <property type="match status" value="1"/>
</dbReference>
<sequence length="122" mass="13242">MLTRPFAAFLLAISPMVGACAEKANVCSDMVKPLTTNDVEFPHRTDYQFSGSVTVRYSVQNDGSIANVTVVGSSLQPIGRGSRDSSELEAAIVDAVSSWKYPPMRAACEETTTFTFQSKVRK</sequence>
<reference evidence="3 4" key="1">
    <citation type="submission" date="2019-12" db="EMBL/GenBank/DDBJ databases">
        <authorList>
            <person name="Xu J."/>
        </authorList>
    </citation>
    <scope>NUCLEOTIDE SEQUENCE [LARGE SCALE GENOMIC DNA]</scope>
    <source>
        <strain evidence="3 4">HX-5-24</strain>
    </source>
</reference>
<comment type="caution">
    <text evidence="3">The sequence shown here is derived from an EMBL/GenBank/DDBJ whole genome shotgun (WGS) entry which is preliminary data.</text>
</comment>
<protein>
    <recommendedName>
        <fullName evidence="2">TonB C-terminal domain-containing protein</fullName>
    </recommendedName>
</protein>
<dbReference type="InterPro" id="IPR037682">
    <property type="entry name" value="TonB_C"/>
</dbReference>
<gene>
    <name evidence="3" type="ORF">GN331_13825</name>
</gene>
<evidence type="ECO:0000313" key="3">
    <source>
        <dbReference type="EMBL" id="MUV15280.1"/>
    </source>
</evidence>
<evidence type="ECO:0000259" key="2">
    <source>
        <dbReference type="Pfam" id="PF03544"/>
    </source>
</evidence>
<dbReference type="PROSITE" id="PS51257">
    <property type="entry name" value="PROKAR_LIPOPROTEIN"/>
    <property type="match status" value="1"/>
</dbReference>